<dbReference type="PROSITE" id="PS50929">
    <property type="entry name" value="ABC_TM1F"/>
    <property type="match status" value="1"/>
</dbReference>
<accession>A0A9D1DDZ7</accession>
<comment type="subcellular location">
    <subcellularLocation>
        <location evidence="1">Cell membrane</location>
        <topology evidence="1">Multi-pass membrane protein</topology>
    </subcellularLocation>
</comment>
<feature type="domain" description="ABC transmembrane type-1" evidence="11">
    <location>
        <begin position="1"/>
        <end position="282"/>
    </location>
</feature>
<dbReference type="GO" id="GO:0005886">
    <property type="term" value="C:plasma membrane"/>
    <property type="evidence" value="ECO:0007669"/>
    <property type="project" value="UniProtKB-SubCell"/>
</dbReference>
<dbReference type="InterPro" id="IPR036640">
    <property type="entry name" value="ABC1_TM_sf"/>
</dbReference>
<evidence type="ECO:0000256" key="6">
    <source>
        <dbReference type="ARBA" id="ARBA00022840"/>
    </source>
</evidence>
<keyword evidence="7 9" id="KW-1133">Transmembrane helix</keyword>
<dbReference type="Pfam" id="PF00664">
    <property type="entry name" value="ABC_membrane"/>
    <property type="match status" value="1"/>
</dbReference>
<evidence type="ECO:0000256" key="8">
    <source>
        <dbReference type="ARBA" id="ARBA00023136"/>
    </source>
</evidence>
<dbReference type="Gene3D" id="1.20.1560.10">
    <property type="entry name" value="ABC transporter type 1, transmembrane domain"/>
    <property type="match status" value="1"/>
</dbReference>
<dbReference type="SUPFAM" id="SSF90123">
    <property type="entry name" value="ABC transporter transmembrane region"/>
    <property type="match status" value="1"/>
</dbReference>
<proteinExistence type="predicted"/>
<dbReference type="InterPro" id="IPR011527">
    <property type="entry name" value="ABC1_TM_dom"/>
</dbReference>
<evidence type="ECO:0000256" key="5">
    <source>
        <dbReference type="ARBA" id="ARBA00022741"/>
    </source>
</evidence>
<dbReference type="PROSITE" id="PS00211">
    <property type="entry name" value="ABC_TRANSPORTER_1"/>
    <property type="match status" value="1"/>
</dbReference>
<dbReference type="InterPro" id="IPR003439">
    <property type="entry name" value="ABC_transporter-like_ATP-bd"/>
</dbReference>
<sequence>VAMILSAVTSAMLVINPMLSQKLIDEVITPQNTTMLLPILGIMLVVQLARLTMRYVMVVLLEKSSQCAFNGLRRKMYDVLQNQDARYYHGIRIGDLMTRMTNDLDLVRHAIAWISYVTVDSIVVFVAALIYLGSVNLELMLCLAAITPFILIITRFFSKIIHPMFVQLRQKLSSLNTVAQENIEGNRVVKAFAREDYENQKFEEKNEDYRQMNLKTTYVGVKFNPLIDLLSQSLTVTTLLVGGIFMIQGKLTAGEILAFSSLTWALANPLRNLGMLINDLQRFFASCQMIIEIFYAQPSIADRYQAKDPGVRPRGEVEYRNVSLKIDGTQILDDISFHIKPGQTLGIIGTTGSGKTTLTGMLTRINDPTSGEVLLDGEPVQNYTLQALRRYIGVAMQDVFLFSDTVDANIAYGRPDMPEEEVKDFAHRAGADEFIRKMQDGYDTLVGERGVGLSGGQKQRLSLARALAIRPSILILDDTTSAVDMETEKYLQEQLRQLDFPCTKIIIAQRISSIEDADLILVLDNGKIIERGTHRELLQNKGFYRHIWAIQNSKEEGEELGAQPV</sequence>
<feature type="transmembrane region" description="Helical" evidence="9">
    <location>
        <begin position="137"/>
        <end position="157"/>
    </location>
</feature>
<dbReference type="InterPro" id="IPR017871">
    <property type="entry name" value="ABC_transporter-like_CS"/>
</dbReference>
<dbReference type="InterPro" id="IPR003593">
    <property type="entry name" value="AAA+_ATPase"/>
</dbReference>
<reference evidence="12" key="1">
    <citation type="submission" date="2020-10" db="EMBL/GenBank/DDBJ databases">
        <authorList>
            <person name="Gilroy R."/>
        </authorList>
    </citation>
    <scope>NUCLEOTIDE SEQUENCE</scope>
    <source>
        <strain evidence="12">ChiSxjej1B13-7958</strain>
    </source>
</reference>
<evidence type="ECO:0000313" key="12">
    <source>
        <dbReference type="EMBL" id="HIR46667.1"/>
    </source>
</evidence>
<name>A0A9D1DDZ7_9FIRM</name>
<dbReference type="EMBL" id="DVGZ01000032">
    <property type="protein sequence ID" value="HIR46667.1"/>
    <property type="molecule type" value="Genomic_DNA"/>
</dbReference>
<keyword evidence="2" id="KW-0813">Transport</keyword>
<gene>
    <name evidence="12" type="ORF">IAB89_03250</name>
</gene>
<keyword evidence="8 9" id="KW-0472">Membrane</keyword>
<dbReference type="SMART" id="SM00382">
    <property type="entry name" value="AAA"/>
    <property type="match status" value="1"/>
</dbReference>
<dbReference type="InterPro" id="IPR027417">
    <property type="entry name" value="P-loop_NTPase"/>
</dbReference>
<evidence type="ECO:0000256" key="9">
    <source>
        <dbReference type="SAM" id="Phobius"/>
    </source>
</evidence>
<dbReference type="FunFam" id="3.40.50.300:FF:000221">
    <property type="entry name" value="Multidrug ABC transporter ATP-binding protein"/>
    <property type="match status" value="1"/>
</dbReference>
<dbReference type="InterPro" id="IPR039421">
    <property type="entry name" value="Type_1_exporter"/>
</dbReference>
<keyword evidence="4 9" id="KW-0812">Transmembrane</keyword>
<evidence type="ECO:0000256" key="7">
    <source>
        <dbReference type="ARBA" id="ARBA00022989"/>
    </source>
</evidence>
<evidence type="ECO:0000256" key="3">
    <source>
        <dbReference type="ARBA" id="ARBA00022475"/>
    </source>
</evidence>
<evidence type="ECO:0000259" key="11">
    <source>
        <dbReference type="PROSITE" id="PS50929"/>
    </source>
</evidence>
<dbReference type="PANTHER" id="PTHR43394">
    <property type="entry name" value="ATP-DEPENDENT PERMEASE MDL1, MITOCHONDRIAL"/>
    <property type="match status" value="1"/>
</dbReference>
<reference evidence="12" key="2">
    <citation type="journal article" date="2021" name="PeerJ">
        <title>Extensive microbial diversity within the chicken gut microbiome revealed by metagenomics and culture.</title>
        <authorList>
            <person name="Gilroy R."/>
            <person name="Ravi A."/>
            <person name="Getino M."/>
            <person name="Pursley I."/>
            <person name="Horton D.L."/>
            <person name="Alikhan N.F."/>
            <person name="Baker D."/>
            <person name="Gharbi K."/>
            <person name="Hall N."/>
            <person name="Watson M."/>
            <person name="Adriaenssens E.M."/>
            <person name="Foster-Nyarko E."/>
            <person name="Jarju S."/>
            <person name="Secka A."/>
            <person name="Antonio M."/>
            <person name="Oren A."/>
            <person name="Chaudhuri R.R."/>
            <person name="La Ragione R."/>
            <person name="Hildebrand F."/>
            <person name="Pallen M.J."/>
        </authorList>
    </citation>
    <scope>NUCLEOTIDE SEQUENCE</scope>
    <source>
        <strain evidence="12">ChiSxjej1B13-7958</strain>
    </source>
</reference>
<dbReference type="PANTHER" id="PTHR43394:SF1">
    <property type="entry name" value="ATP-BINDING CASSETTE SUB-FAMILY B MEMBER 10, MITOCHONDRIAL"/>
    <property type="match status" value="1"/>
</dbReference>
<evidence type="ECO:0000256" key="1">
    <source>
        <dbReference type="ARBA" id="ARBA00004651"/>
    </source>
</evidence>
<feature type="non-terminal residue" evidence="12">
    <location>
        <position position="1"/>
    </location>
</feature>
<dbReference type="GO" id="GO:0005524">
    <property type="term" value="F:ATP binding"/>
    <property type="evidence" value="ECO:0007669"/>
    <property type="project" value="UniProtKB-KW"/>
</dbReference>
<feature type="domain" description="ABC transporter" evidence="10">
    <location>
        <begin position="317"/>
        <end position="550"/>
    </location>
</feature>
<organism evidence="12 13">
    <name type="scientific">Candidatus Caccousia avicola</name>
    <dbReference type="NCBI Taxonomy" id="2840721"/>
    <lineage>
        <taxon>Bacteria</taxon>
        <taxon>Bacillati</taxon>
        <taxon>Bacillota</taxon>
        <taxon>Clostridia</taxon>
        <taxon>Eubacteriales</taxon>
        <taxon>Oscillospiraceae</taxon>
        <taxon>Oscillospiraceae incertae sedis</taxon>
        <taxon>Candidatus Caccousia</taxon>
    </lineage>
</organism>
<comment type="caution">
    <text evidence="12">The sequence shown here is derived from an EMBL/GenBank/DDBJ whole genome shotgun (WGS) entry which is preliminary data.</text>
</comment>
<dbReference type="GO" id="GO:0016887">
    <property type="term" value="F:ATP hydrolysis activity"/>
    <property type="evidence" value="ECO:0007669"/>
    <property type="project" value="InterPro"/>
</dbReference>
<feature type="transmembrane region" description="Helical" evidence="9">
    <location>
        <begin position="36"/>
        <end position="53"/>
    </location>
</feature>
<evidence type="ECO:0000256" key="4">
    <source>
        <dbReference type="ARBA" id="ARBA00022692"/>
    </source>
</evidence>
<dbReference type="Proteomes" id="UP000824242">
    <property type="component" value="Unassembled WGS sequence"/>
</dbReference>
<evidence type="ECO:0000259" key="10">
    <source>
        <dbReference type="PROSITE" id="PS50893"/>
    </source>
</evidence>
<dbReference type="Gene3D" id="3.40.50.300">
    <property type="entry name" value="P-loop containing nucleotide triphosphate hydrolases"/>
    <property type="match status" value="1"/>
</dbReference>
<feature type="transmembrane region" description="Helical" evidence="9">
    <location>
        <begin position="110"/>
        <end position="131"/>
    </location>
</feature>
<evidence type="ECO:0000256" key="2">
    <source>
        <dbReference type="ARBA" id="ARBA00022448"/>
    </source>
</evidence>
<protein>
    <submittedName>
        <fullName evidence="12">ABC transporter ATP-binding protein</fullName>
    </submittedName>
</protein>
<dbReference type="Pfam" id="PF00005">
    <property type="entry name" value="ABC_tran"/>
    <property type="match status" value="1"/>
</dbReference>
<evidence type="ECO:0000313" key="13">
    <source>
        <dbReference type="Proteomes" id="UP000824242"/>
    </source>
</evidence>
<keyword evidence="6 12" id="KW-0067">ATP-binding</keyword>
<dbReference type="GO" id="GO:0015421">
    <property type="term" value="F:ABC-type oligopeptide transporter activity"/>
    <property type="evidence" value="ECO:0007669"/>
    <property type="project" value="TreeGrafter"/>
</dbReference>
<dbReference type="AlphaFoldDB" id="A0A9D1DDZ7"/>
<keyword evidence="5" id="KW-0547">Nucleotide-binding</keyword>
<keyword evidence="3" id="KW-1003">Cell membrane</keyword>
<dbReference type="CDD" id="cd18542">
    <property type="entry name" value="ABC_6TM_YknU_like"/>
    <property type="match status" value="1"/>
</dbReference>
<dbReference type="PROSITE" id="PS50893">
    <property type="entry name" value="ABC_TRANSPORTER_2"/>
    <property type="match status" value="1"/>
</dbReference>
<dbReference type="SUPFAM" id="SSF52540">
    <property type="entry name" value="P-loop containing nucleoside triphosphate hydrolases"/>
    <property type="match status" value="1"/>
</dbReference>